<evidence type="ECO:0000313" key="4">
    <source>
        <dbReference type="Proteomes" id="UP000322110"/>
    </source>
</evidence>
<feature type="chain" id="PRO_5022993123" evidence="2">
    <location>
        <begin position="22"/>
        <end position="100"/>
    </location>
</feature>
<name>A0A5B2TLV1_9PROT</name>
<reference evidence="3 4" key="1">
    <citation type="journal article" date="2015" name="Int. J. Syst. Evol. Microbiol.">
        <title>Roseomonas oryzae sp. nov., isolated from paddy rhizosphere soil.</title>
        <authorList>
            <person name="Ramaprasad E.V."/>
            <person name="Sasikala Ch."/>
            <person name="Ramana Ch.V."/>
        </authorList>
    </citation>
    <scope>NUCLEOTIDE SEQUENCE [LARGE SCALE GENOMIC DNA]</scope>
    <source>
        <strain evidence="3 4">KCTC 42542</strain>
    </source>
</reference>
<dbReference type="OrthoDB" id="7276379at2"/>
<gene>
    <name evidence="3" type="ORF">F0Q34_05360</name>
</gene>
<organism evidence="3 4">
    <name type="scientific">Teichococcus oryzae</name>
    <dbReference type="NCBI Taxonomy" id="1608942"/>
    <lineage>
        <taxon>Bacteria</taxon>
        <taxon>Pseudomonadati</taxon>
        <taxon>Pseudomonadota</taxon>
        <taxon>Alphaproteobacteria</taxon>
        <taxon>Acetobacterales</taxon>
        <taxon>Roseomonadaceae</taxon>
        <taxon>Roseomonas</taxon>
    </lineage>
</organism>
<protein>
    <submittedName>
        <fullName evidence="3">Uncharacterized protein</fullName>
    </submittedName>
</protein>
<dbReference type="AlphaFoldDB" id="A0A5B2TLV1"/>
<accession>A0A5B2TLV1</accession>
<comment type="caution">
    <text evidence="3">The sequence shown here is derived from an EMBL/GenBank/DDBJ whole genome shotgun (WGS) entry which is preliminary data.</text>
</comment>
<evidence type="ECO:0000256" key="2">
    <source>
        <dbReference type="SAM" id="SignalP"/>
    </source>
</evidence>
<feature type="region of interest" description="Disordered" evidence="1">
    <location>
        <begin position="42"/>
        <end position="85"/>
    </location>
</feature>
<dbReference type="EMBL" id="VUKA01000001">
    <property type="protein sequence ID" value="KAA2215093.1"/>
    <property type="molecule type" value="Genomic_DNA"/>
</dbReference>
<evidence type="ECO:0000256" key="1">
    <source>
        <dbReference type="SAM" id="MobiDB-lite"/>
    </source>
</evidence>
<dbReference type="RefSeq" id="WP_149811045.1">
    <property type="nucleotide sequence ID" value="NZ_VUKA01000001.1"/>
</dbReference>
<keyword evidence="2" id="KW-0732">Signal</keyword>
<keyword evidence="4" id="KW-1185">Reference proteome</keyword>
<sequence>MPRLLPLLILPLLLASGAPMAEPYRRPSAAELESIRRWLCPNGGTPVRGKPGRCDGASSRQKPWDTGLAPPRRDAPAACPTGTKPVLARGHSDIMRCLPS</sequence>
<feature type="signal peptide" evidence="2">
    <location>
        <begin position="1"/>
        <end position="21"/>
    </location>
</feature>
<proteinExistence type="predicted"/>
<dbReference type="Proteomes" id="UP000322110">
    <property type="component" value="Unassembled WGS sequence"/>
</dbReference>
<evidence type="ECO:0000313" key="3">
    <source>
        <dbReference type="EMBL" id="KAA2215093.1"/>
    </source>
</evidence>